<evidence type="ECO:0000256" key="1">
    <source>
        <dbReference type="ARBA" id="ARBA00005861"/>
    </source>
</evidence>
<sequence>MTGWRLNPAQIAAKYKFIPGETDADKSFLAKFPPATVPVFEGQDGTCLFDVNAIQLRGGSKEHLVTQWVNFTDNGIMPSVATWVYPCLGVTQYNKQNTEKAKTHIRTVLSFMDNYLRNATYLVGERLSQADITVFTAIYLLFTYVCDDNCRKQYPHVVRWYTTVANQPHVMEVVGKVNMCVDGFAFLKASVGRQAKETTCGATRRRGRETEIAIPYFWDHFDPNTHSIWYCEYLYPEDLRMIFMSCNLISGMFQRLEKMLKFAFGSMCIFGEDGKSTISGLWIWRGTGLAFELSPDLQTDYESYSWRKLDPNDAETKRLVHEYFLQEFSDKPFNQGKIFK</sequence>
<evidence type="ECO:0000256" key="3">
    <source>
        <dbReference type="ARBA" id="ARBA00022768"/>
    </source>
</evidence>
<dbReference type="InterPro" id="IPR050802">
    <property type="entry name" value="EF-GSTs"/>
</dbReference>
<name>A0A183AF54_9TREM</name>
<evidence type="ECO:0000259" key="7">
    <source>
        <dbReference type="PROSITE" id="PS50405"/>
    </source>
</evidence>
<dbReference type="Pfam" id="PF00043">
    <property type="entry name" value="GST_C"/>
    <property type="match status" value="1"/>
</dbReference>
<dbReference type="InterPro" id="IPR036433">
    <property type="entry name" value="EF1B_G_C_sf"/>
</dbReference>
<protein>
    <submittedName>
        <fullName evidence="10">Elongation factor 1-gamma</fullName>
    </submittedName>
</protein>
<dbReference type="SUPFAM" id="SSF47616">
    <property type="entry name" value="GST C-terminal domain-like"/>
    <property type="match status" value="1"/>
</dbReference>
<reference evidence="10" key="1">
    <citation type="submission" date="2016-06" db="UniProtKB">
        <authorList>
            <consortium name="WormBaseParasite"/>
        </authorList>
    </citation>
    <scope>IDENTIFICATION</scope>
</reference>
<accession>A0A183AF54</accession>
<feature type="domain" description="GST C-terminal" evidence="7">
    <location>
        <begin position="58"/>
        <end position="198"/>
    </location>
</feature>
<dbReference type="SMART" id="SM01183">
    <property type="entry name" value="EF1G"/>
    <property type="match status" value="1"/>
</dbReference>
<evidence type="ECO:0000256" key="2">
    <source>
        <dbReference type="ARBA" id="ARBA00011738"/>
    </source>
</evidence>
<dbReference type="SUPFAM" id="SSF89942">
    <property type="entry name" value="eEF1-gamma domain"/>
    <property type="match status" value="1"/>
</dbReference>
<dbReference type="AlphaFoldDB" id="A0A183AF54"/>
<dbReference type="GO" id="GO:0005634">
    <property type="term" value="C:nucleus"/>
    <property type="evidence" value="ECO:0007669"/>
    <property type="project" value="TreeGrafter"/>
</dbReference>
<dbReference type="InterPro" id="IPR036282">
    <property type="entry name" value="Glutathione-S-Trfase_C_sf"/>
</dbReference>
<evidence type="ECO:0000259" key="6">
    <source>
        <dbReference type="PROSITE" id="PS50040"/>
    </source>
</evidence>
<dbReference type="PROSITE" id="PS50040">
    <property type="entry name" value="EF1G_C"/>
    <property type="match status" value="1"/>
</dbReference>
<gene>
    <name evidence="8" type="ORF">ECPE_LOCUS5589</name>
</gene>
<dbReference type="PROSITE" id="PS50405">
    <property type="entry name" value="GST_CTER"/>
    <property type="match status" value="1"/>
</dbReference>
<proteinExistence type="inferred from homology"/>
<dbReference type="PANTHER" id="PTHR43986:SF1">
    <property type="entry name" value="ELONGATION FACTOR 1-GAMMA"/>
    <property type="match status" value="1"/>
</dbReference>
<dbReference type="CDD" id="cd03181">
    <property type="entry name" value="GST_C_EF1Bgamma_like"/>
    <property type="match status" value="1"/>
</dbReference>
<dbReference type="SUPFAM" id="SSF52833">
    <property type="entry name" value="Thioredoxin-like"/>
    <property type="match status" value="1"/>
</dbReference>
<feature type="domain" description="EF-1-gamma C-terminal" evidence="6">
    <location>
        <begin position="180"/>
        <end position="340"/>
    </location>
</feature>
<comment type="similarity">
    <text evidence="1">Belongs to the GST superfamily. Mu family.</text>
</comment>
<dbReference type="FunFam" id="3.30.70.1010:FF:000001">
    <property type="entry name" value="Elongation factor 1-gamma 1"/>
    <property type="match status" value="1"/>
</dbReference>
<dbReference type="PANTHER" id="PTHR43986">
    <property type="entry name" value="ELONGATION FACTOR 1-GAMMA"/>
    <property type="match status" value="1"/>
</dbReference>
<dbReference type="Gene3D" id="1.20.1050.10">
    <property type="match status" value="1"/>
</dbReference>
<keyword evidence="4 5" id="KW-0648">Protein biosynthesis</keyword>
<dbReference type="InterPro" id="IPR001662">
    <property type="entry name" value="EF1B_G_C"/>
</dbReference>
<dbReference type="Gene3D" id="3.30.70.1010">
    <property type="entry name" value="Translation elongation factor EF1B, gamma chain, conserved domain"/>
    <property type="match status" value="1"/>
</dbReference>
<evidence type="ECO:0000256" key="4">
    <source>
        <dbReference type="ARBA" id="ARBA00022917"/>
    </source>
</evidence>
<dbReference type="GO" id="GO:0005737">
    <property type="term" value="C:cytoplasm"/>
    <property type="evidence" value="ECO:0007669"/>
    <property type="project" value="TreeGrafter"/>
</dbReference>
<keyword evidence="3 5" id="KW-0251">Elongation factor</keyword>
<dbReference type="OrthoDB" id="249703at2759"/>
<evidence type="ECO:0000313" key="10">
    <source>
        <dbReference type="WBParaSite" id="ECPE_0000560201-mRNA-1"/>
    </source>
</evidence>
<dbReference type="Gene3D" id="3.40.30.10">
    <property type="entry name" value="Glutaredoxin"/>
    <property type="match status" value="1"/>
</dbReference>
<dbReference type="Proteomes" id="UP000272942">
    <property type="component" value="Unassembled WGS sequence"/>
</dbReference>
<dbReference type="EMBL" id="UZAN01042458">
    <property type="protein sequence ID" value="VDP75971.1"/>
    <property type="molecule type" value="Genomic_DNA"/>
</dbReference>
<dbReference type="InterPro" id="IPR010987">
    <property type="entry name" value="Glutathione-S-Trfase_C-like"/>
</dbReference>
<dbReference type="GO" id="GO:0003746">
    <property type="term" value="F:translation elongation factor activity"/>
    <property type="evidence" value="ECO:0007669"/>
    <property type="project" value="UniProtKB-UniRule"/>
</dbReference>
<keyword evidence="9" id="KW-1185">Reference proteome</keyword>
<evidence type="ECO:0000313" key="8">
    <source>
        <dbReference type="EMBL" id="VDP75971.1"/>
    </source>
</evidence>
<comment type="subunit">
    <text evidence="2">Homodimer.</text>
</comment>
<dbReference type="Pfam" id="PF00647">
    <property type="entry name" value="EF1G"/>
    <property type="match status" value="1"/>
</dbReference>
<dbReference type="InterPro" id="IPR036249">
    <property type="entry name" value="Thioredoxin-like_sf"/>
</dbReference>
<organism evidence="10">
    <name type="scientific">Echinostoma caproni</name>
    <dbReference type="NCBI Taxonomy" id="27848"/>
    <lineage>
        <taxon>Eukaryota</taxon>
        <taxon>Metazoa</taxon>
        <taxon>Spiralia</taxon>
        <taxon>Lophotrochozoa</taxon>
        <taxon>Platyhelminthes</taxon>
        <taxon>Trematoda</taxon>
        <taxon>Digenea</taxon>
        <taxon>Plagiorchiida</taxon>
        <taxon>Echinostomata</taxon>
        <taxon>Echinostomatoidea</taxon>
        <taxon>Echinostomatidae</taxon>
        <taxon>Echinostoma</taxon>
    </lineage>
</organism>
<dbReference type="InterPro" id="IPR004046">
    <property type="entry name" value="GST_C"/>
</dbReference>
<evidence type="ECO:0000256" key="5">
    <source>
        <dbReference type="PROSITE-ProRule" id="PRU00519"/>
    </source>
</evidence>
<reference evidence="8 9" key="2">
    <citation type="submission" date="2018-11" db="EMBL/GenBank/DDBJ databases">
        <authorList>
            <consortium name="Pathogen Informatics"/>
        </authorList>
    </citation>
    <scope>NUCLEOTIDE SEQUENCE [LARGE SCALE GENOMIC DNA]</scope>
    <source>
        <strain evidence="8 9">Egypt</strain>
    </source>
</reference>
<dbReference type="WBParaSite" id="ECPE_0000560201-mRNA-1">
    <property type="protein sequence ID" value="ECPE_0000560201-mRNA-1"/>
    <property type="gene ID" value="ECPE_0000560201"/>
</dbReference>
<dbReference type="FunFam" id="1.20.1050.10:FF:000006">
    <property type="entry name" value="Elongation factor 1 gamma"/>
    <property type="match status" value="1"/>
</dbReference>
<evidence type="ECO:0000313" key="9">
    <source>
        <dbReference type="Proteomes" id="UP000272942"/>
    </source>
</evidence>